<evidence type="ECO:0000256" key="3">
    <source>
        <dbReference type="ARBA" id="ARBA00022723"/>
    </source>
</evidence>
<evidence type="ECO:0000259" key="8">
    <source>
        <dbReference type="Pfam" id="PF20628"/>
    </source>
</evidence>
<reference evidence="9 12" key="1">
    <citation type="submission" date="2016-03" db="EMBL/GenBank/DDBJ databases">
        <authorList>
            <person name="Hansen M.J."/>
            <person name="Bojesen A.M."/>
            <person name="Planet P."/>
        </authorList>
    </citation>
    <scope>NUCLEOTIDE SEQUENCE [LARGE SCALE GENOMIC DNA]</scope>
    <source>
        <strain evidence="9 12">HPA 21</strain>
    </source>
</reference>
<dbReference type="PANTHER" id="PTHR30521">
    <property type="entry name" value="DEFERROCHELATASE/PEROXIDASE"/>
    <property type="match status" value="1"/>
</dbReference>
<keyword evidence="3" id="KW-0479">Metal-binding</keyword>
<evidence type="ECO:0000256" key="4">
    <source>
        <dbReference type="ARBA" id="ARBA00023002"/>
    </source>
</evidence>
<evidence type="ECO:0000313" key="9">
    <source>
        <dbReference type="EMBL" id="QIM64832.1"/>
    </source>
</evidence>
<evidence type="ECO:0000256" key="6">
    <source>
        <dbReference type="ARBA" id="ARBA00025737"/>
    </source>
</evidence>
<dbReference type="RefSeq" id="WP_123957164.1">
    <property type="nucleotide sequence ID" value="NZ_CP015029.1"/>
</dbReference>
<dbReference type="InterPro" id="IPR011008">
    <property type="entry name" value="Dimeric_a/b-barrel"/>
</dbReference>
<evidence type="ECO:0000313" key="10">
    <source>
        <dbReference type="EMBL" id="RPE92244.1"/>
    </source>
</evidence>
<gene>
    <name evidence="9" type="ORF">A4G17_04975</name>
    <name evidence="10" type="ORF">EDC49_1533</name>
</gene>
<evidence type="ECO:0000313" key="12">
    <source>
        <dbReference type="Proteomes" id="UP000502287"/>
    </source>
</evidence>
<evidence type="ECO:0000256" key="2">
    <source>
        <dbReference type="ARBA" id="ARBA00022559"/>
    </source>
</evidence>
<evidence type="ECO:0000313" key="11">
    <source>
        <dbReference type="Proteomes" id="UP000276901"/>
    </source>
</evidence>
<dbReference type="InterPro" id="IPR048327">
    <property type="entry name" value="Dyp_perox_N"/>
</dbReference>
<evidence type="ECO:0000259" key="7">
    <source>
        <dbReference type="Pfam" id="PF04261"/>
    </source>
</evidence>
<reference evidence="10 11" key="2">
    <citation type="submission" date="2018-11" db="EMBL/GenBank/DDBJ databases">
        <title>Genomic Encyclopedia of Type Strains, Phase IV (KMG-IV): sequencing the most valuable type-strain genomes for metagenomic binning, comparative biology and taxonomic classification.</title>
        <authorList>
            <person name="Goeker M."/>
        </authorList>
    </citation>
    <scope>NUCLEOTIDE SEQUENCE [LARGE SCALE GENOMIC DNA]</scope>
    <source>
        <strain evidence="10 11">DSM 25797</strain>
    </source>
</reference>
<sequence>MATPQSGMTLTHRKAGIFIEAMVSDTESLRSKIQHVHQQFKQIQAQFENEPLGLTIAFGTKLWQQLASAQSAAELHDFQPLGKAEREFAPATQRDLLVHIQSNRPDVNFSVALMLVEQLKECIQVVEEIHGFRWVEERDFTGFIDGTENPKTDEKLREIALIDEGEDAGGSYVLSQRYVHHLDKWHKMSVDRQEQVIGRTKVDSVELDDVPPQSHVGRVDLKEDGKGLKILRHSLPYGLASGEHGLYFLAFSKRLHNIDKQLLSMFGELDGKTDRLLGFTKAVTGSYYYAPSLEQLCNLQKIERN</sequence>
<dbReference type="GO" id="GO:0020037">
    <property type="term" value="F:heme binding"/>
    <property type="evidence" value="ECO:0007669"/>
    <property type="project" value="InterPro"/>
</dbReference>
<keyword evidence="4" id="KW-0560">Oxidoreductase</keyword>
<accession>A0AAE7C277</accession>
<dbReference type="GO" id="GO:0046872">
    <property type="term" value="F:metal ion binding"/>
    <property type="evidence" value="ECO:0007669"/>
    <property type="project" value="UniProtKB-KW"/>
</dbReference>
<dbReference type="Pfam" id="PF20628">
    <property type="entry name" value="Dyp_perox_C"/>
    <property type="match status" value="1"/>
</dbReference>
<protein>
    <submittedName>
        <fullName evidence="9 10">Peroxidase</fullName>
    </submittedName>
</protein>
<name>A0AAE7C277_9PAST</name>
<evidence type="ECO:0000256" key="1">
    <source>
        <dbReference type="ARBA" id="ARBA00001970"/>
    </source>
</evidence>
<dbReference type="NCBIfam" id="TIGR01413">
    <property type="entry name" value="Dyp_perox_fam"/>
    <property type="match status" value="1"/>
</dbReference>
<dbReference type="Pfam" id="PF04261">
    <property type="entry name" value="Dyp_perox_N"/>
    <property type="match status" value="1"/>
</dbReference>
<dbReference type="Proteomes" id="UP000502287">
    <property type="component" value="Chromosome"/>
</dbReference>
<dbReference type="PANTHER" id="PTHR30521:SF0">
    <property type="entry name" value="DYP-TYPE PEROXIDASE FAMILY PROTEIN"/>
    <property type="match status" value="1"/>
</dbReference>
<organism evidence="9 12">
    <name type="scientific">Frederiksenia canicola</name>
    <dbReference type="NCBI Taxonomy" id="123824"/>
    <lineage>
        <taxon>Bacteria</taxon>
        <taxon>Pseudomonadati</taxon>
        <taxon>Pseudomonadota</taxon>
        <taxon>Gammaproteobacteria</taxon>
        <taxon>Pasteurellales</taxon>
        <taxon>Pasteurellaceae</taxon>
        <taxon>Frederiksenia</taxon>
    </lineage>
</organism>
<comment type="cofactor">
    <cofactor evidence="1">
        <name>heme b</name>
        <dbReference type="ChEBI" id="CHEBI:60344"/>
    </cofactor>
</comment>
<dbReference type="GO" id="GO:0004601">
    <property type="term" value="F:peroxidase activity"/>
    <property type="evidence" value="ECO:0007669"/>
    <property type="project" value="UniProtKB-KW"/>
</dbReference>
<dbReference type="SUPFAM" id="SSF54909">
    <property type="entry name" value="Dimeric alpha+beta barrel"/>
    <property type="match status" value="1"/>
</dbReference>
<dbReference type="KEGG" id="fcl:A4G17_04975"/>
<dbReference type="Proteomes" id="UP000276901">
    <property type="component" value="Unassembled WGS sequence"/>
</dbReference>
<dbReference type="AlphaFoldDB" id="A0AAE7C277"/>
<feature type="domain" description="Dyp-type peroxidase N-terminal" evidence="7">
    <location>
        <begin position="5"/>
        <end position="133"/>
    </location>
</feature>
<dbReference type="PROSITE" id="PS51404">
    <property type="entry name" value="DYP_PEROXIDASE"/>
    <property type="match status" value="1"/>
</dbReference>
<feature type="domain" description="Dyp-type peroxidase C-terminal" evidence="8">
    <location>
        <begin position="136"/>
        <end position="294"/>
    </location>
</feature>
<dbReference type="EMBL" id="RKQT01000003">
    <property type="protein sequence ID" value="RPE92244.1"/>
    <property type="molecule type" value="Genomic_DNA"/>
</dbReference>
<dbReference type="InterPro" id="IPR006314">
    <property type="entry name" value="Dyp_peroxidase"/>
</dbReference>
<dbReference type="GO" id="GO:0005829">
    <property type="term" value="C:cytosol"/>
    <property type="evidence" value="ECO:0007669"/>
    <property type="project" value="TreeGrafter"/>
</dbReference>
<keyword evidence="5" id="KW-0408">Iron</keyword>
<dbReference type="EMBL" id="CP015029">
    <property type="protein sequence ID" value="QIM64832.1"/>
    <property type="molecule type" value="Genomic_DNA"/>
</dbReference>
<evidence type="ECO:0000256" key="5">
    <source>
        <dbReference type="ARBA" id="ARBA00023004"/>
    </source>
</evidence>
<proteinExistence type="inferred from homology"/>
<keyword evidence="2 9" id="KW-0575">Peroxidase</keyword>
<comment type="similarity">
    <text evidence="6">Belongs to the DyP-type peroxidase family.</text>
</comment>
<keyword evidence="11" id="KW-1185">Reference proteome</keyword>
<dbReference type="InterPro" id="IPR048328">
    <property type="entry name" value="Dyp_perox_C"/>
</dbReference>